<sequence>MNKLEFLVNNNGTMQLLQNKCDGDVIIHMSDGEDMNISNGDMVMLINLYQYIKRYDIQNDFINPYGKNRE</sequence>
<evidence type="ECO:0000313" key="1">
    <source>
        <dbReference type="EMBL" id="NDO67310.1"/>
    </source>
</evidence>
<gene>
    <name evidence="1" type="ORF">FMM80_00585</name>
</gene>
<dbReference type="AlphaFoldDB" id="A0A9X5C4C7"/>
<dbReference type="EMBL" id="VIRB01000003">
    <property type="protein sequence ID" value="NDO67310.1"/>
    <property type="molecule type" value="Genomic_DNA"/>
</dbReference>
<evidence type="ECO:0000313" key="2">
    <source>
        <dbReference type="Proteomes" id="UP000474104"/>
    </source>
</evidence>
<accession>A0A9X5C4C7</accession>
<proteinExistence type="predicted"/>
<dbReference type="Proteomes" id="UP000474104">
    <property type="component" value="Unassembled WGS sequence"/>
</dbReference>
<name>A0A9X5C4C7_9FIRM</name>
<dbReference type="OrthoDB" id="3035985at2"/>
<protein>
    <submittedName>
        <fullName evidence="1">Uncharacterized protein</fullName>
    </submittedName>
</protein>
<organism evidence="1 2">
    <name type="scientific">Schaedlerella arabinosiphila</name>
    <dbReference type="NCBI Taxonomy" id="2044587"/>
    <lineage>
        <taxon>Bacteria</taxon>
        <taxon>Bacillati</taxon>
        <taxon>Bacillota</taxon>
        <taxon>Clostridia</taxon>
        <taxon>Lachnospirales</taxon>
        <taxon>Lachnospiraceae</taxon>
        <taxon>Schaedlerella</taxon>
    </lineage>
</organism>
<dbReference type="RefSeq" id="WP_004068508.1">
    <property type="nucleotide sequence ID" value="NZ_VIRB01000003.1"/>
</dbReference>
<reference evidence="1 2" key="1">
    <citation type="submission" date="2019-07" db="EMBL/GenBank/DDBJ databases">
        <title>Draft genome sequences of 15 bacterial species constituting the stable defined intestinal microbiota of the GM15 gnotobiotic mouse model.</title>
        <authorList>
            <person name="Elie C."/>
            <person name="Mathieu A."/>
            <person name="Saliou A."/>
            <person name="Darnaud M."/>
            <person name="Leulier F."/>
            <person name="Tamellini A."/>
        </authorList>
    </citation>
    <scope>NUCLEOTIDE SEQUENCE [LARGE SCALE GENOMIC DNA]</scope>
    <source>
        <strain evidence="2">ASF 502</strain>
    </source>
</reference>
<comment type="caution">
    <text evidence="1">The sequence shown here is derived from an EMBL/GenBank/DDBJ whole genome shotgun (WGS) entry which is preliminary data.</text>
</comment>